<evidence type="ECO:0000313" key="3">
    <source>
        <dbReference type="Proteomes" id="UP001412067"/>
    </source>
</evidence>
<accession>A0ABR2MHQ5</accession>
<sequence>MTKLTILACPHVDPELVERNGQSIDKDDLLQEELLLCTFPILLIEESTWEQPLDIKNWFFSYQYESQECSDASHGHEDKKKLFLKVSSEDPPVHPKDENTVESSNFWSSRESSQKEYSLKSDSFTSEGKIDLFFNERPTLESSREKSMVPSGCSRNLKNENSLIITKKSDRDQNRVSIQNGILQLEEAFPKHDSLQSKCKQYSHLFGGSSYSEQNKNIVVLQENEFISTKNTKGVAKKNVESSEAVRLVNRKRRNRIELQEPTRILGKEQPFLERRALTDQTNVLFAEEANAAEESGKWKCPRKSKPYVGPPFKQLRLERWMRQV</sequence>
<reference evidence="2 3" key="1">
    <citation type="journal article" date="2022" name="Nat. Plants">
        <title>Genomes of leafy and leafless Platanthera orchids illuminate the evolution of mycoheterotrophy.</title>
        <authorList>
            <person name="Li M.H."/>
            <person name="Liu K.W."/>
            <person name="Li Z."/>
            <person name="Lu H.C."/>
            <person name="Ye Q.L."/>
            <person name="Zhang D."/>
            <person name="Wang J.Y."/>
            <person name="Li Y.F."/>
            <person name="Zhong Z.M."/>
            <person name="Liu X."/>
            <person name="Yu X."/>
            <person name="Liu D.K."/>
            <person name="Tu X.D."/>
            <person name="Liu B."/>
            <person name="Hao Y."/>
            <person name="Liao X.Y."/>
            <person name="Jiang Y.T."/>
            <person name="Sun W.H."/>
            <person name="Chen J."/>
            <person name="Chen Y.Q."/>
            <person name="Ai Y."/>
            <person name="Zhai J.W."/>
            <person name="Wu S.S."/>
            <person name="Zhou Z."/>
            <person name="Hsiao Y.Y."/>
            <person name="Wu W.L."/>
            <person name="Chen Y.Y."/>
            <person name="Lin Y.F."/>
            <person name="Hsu J.L."/>
            <person name="Li C.Y."/>
            <person name="Wang Z.W."/>
            <person name="Zhao X."/>
            <person name="Zhong W.Y."/>
            <person name="Ma X.K."/>
            <person name="Ma L."/>
            <person name="Huang J."/>
            <person name="Chen G.Z."/>
            <person name="Huang M.Z."/>
            <person name="Huang L."/>
            <person name="Peng D.H."/>
            <person name="Luo Y.B."/>
            <person name="Zou S.Q."/>
            <person name="Chen S.P."/>
            <person name="Lan S."/>
            <person name="Tsai W.C."/>
            <person name="Van de Peer Y."/>
            <person name="Liu Z.J."/>
        </authorList>
    </citation>
    <scope>NUCLEOTIDE SEQUENCE [LARGE SCALE GENOMIC DNA]</scope>
    <source>
        <strain evidence="2">Lor288</strain>
    </source>
</reference>
<organism evidence="2 3">
    <name type="scientific">Platanthera guangdongensis</name>
    <dbReference type="NCBI Taxonomy" id="2320717"/>
    <lineage>
        <taxon>Eukaryota</taxon>
        <taxon>Viridiplantae</taxon>
        <taxon>Streptophyta</taxon>
        <taxon>Embryophyta</taxon>
        <taxon>Tracheophyta</taxon>
        <taxon>Spermatophyta</taxon>
        <taxon>Magnoliopsida</taxon>
        <taxon>Liliopsida</taxon>
        <taxon>Asparagales</taxon>
        <taxon>Orchidaceae</taxon>
        <taxon>Orchidoideae</taxon>
        <taxon>Orchideae</taxon>
        <taxon>Orchidinae</taxon>
        <taxon>Platanthera</taxon>
    </lineage>
</organism>
<evidence type="ECO:0000256" key="1">
    <source>
        <dbReference type="SAM" id="MobiDB-lite"/>
    </source>
</evidence>
<dbReference type="Proteomes" id="UP001412067">
    <property type="component" value="Unassembled WGS sequence"/>
</dbReference>
<comment type="caution">
    <text evidence="2">The sequence shown here is derived from an EMBL/GenBank/DDBJ whole genome shotgun (WGS) entry which is preliminary data.</text>
</comment>
<name>A0ABR2MHQ5_9ASPA</name>
<evidence type="ECO:0000313" key="2">
    <source>
        <dbReference type="EMBL" id="KAK8963109.1"/>
    </source>
</evidence>
<feature type="compositionally biased region" description="Basic and acidic residues" evidence="1">
    <location>
        <begin position="86"/>
        <end position="99"/>
    </location>
</feature>
<feature type="region of interest" description="Disordered" evidence="1">
    <location>
        <begin position="86"/>
        <end position="107"/>
    </location>
</feature>
<gene>
    <name evidence="2" type="ORF">KSP40_PGU003792</name>
</gene>
<keyword evidence="3" id="KW-1185">Reference proteome</keyword>
<protein>
    <submittedName>
        <fullName evidence="2">Uncharacterized protein</fullName>
    </submittedName>
</protein>
<dbReference type="EMBL" id="JBBWWR010000007">
    <property type="protein sequence ID" value="KAK8963109.1"/>
    <property type="molecule type" value="Genomic_DNA"/>
</dbReference>
<dbReference type="PANTHER" id="PTHR36368">
    <property type="entry name" value="ATP-DEPENDENT CASEINOLYTIC PROTEASE/CROTONASE FAMILY PROTEIN"/>
    <property type="match status" value="1"/>
</dbReference>
<dbReference type="PANTHER" id="PTHR36368:SF1">
    <property type="entry name" value="ATP-DEPENDENT CASEINOLYTIC PROTEASE_CROTONASE FAMILY PROTEIN"/>
    <property type="match status" value="1"/>
</dbReference>
<proteinExistence type="predicted"/>